<feature type="compositionally biased region" description="Pro residues" evidence="1">
    <location>
        <begin position="93"/>
        <end position="108"/>
    </location>
</feature>
<dbReference type="Proteomes" id="UP001141950">
    <property type="component" value="Unassembled WGS sequence"/>
</dbReference>
<proteinExistence type="predicted"/>
<feature type="region of interest" description="Disordered" evidence="1">
    <location>
        <begin position="81"/>
        <end position="126"/>
    </location>
</feature>
<protein>
    <submittedName>
        <fullName evidence="2">Uncharacterized protein</fullName>
    </submittedName>
</protein>
<reference evidence="2" key="1">
    <citation type="submission" date="2022-08" db="EMBL/GenBank/DDBJ databases">
        <title>The genomic sequence of strain Paenibacillus sp. SCIV0701.</title>
        <authorList>
            <person name="Zhao H."/>
        </authorList>
    </citation>
    <scope>NUCLEOTIDE SEQUENCE</scope>
    <source>
        <strain evidence="2">SCIV0701</strain>
    </source>
</reference>
<keyword evidence="3" id="KW-1185">Reference proteome</keyword>
<name>A0A9X2MWV7_9BACL</name>
<accession>A0A9X2MWV7</accession>
<organism evidence="2 3">
    <name type="scientific">Paenibacillus soyae</name>
    <dbReference type="NCBI Taxonomy" id="2969249"/>
    <lineage>
        <taxon>Bacteria</taxon>
        <taxon>Bacillati</taxon>
        <taxon>Bacillota</taxon>
        <taxon>Bacilli</taxon>
        <taxon>Bacillales</taxon>
        <taxon>Paenibacillaceae</taxon>
        <taxon>Paenibacillus</taxon>
    </lineage>
</organism>
<dbReference type="AlphaFoldDB" id="A0A9X2MWV7"/>
<dbReference type="EMBL" id="JANIPJ010000026">
    <property type="protein sequence ID" value="MCR2807378.1"/>
    <property type="molecule type" value="Genomic_DNA"/>
</dbReference>
<evidence type="ECO:0000313" key="3">
    <source>
        <dbReference type="Proteomes" id="UP001141950"/>
    </source>
</evidence>
<comment type="caution">
    <text evidence="2">The sequence shown here is derived from an EMBL/GenBank/DDBJ whole genome shotgun (WGS) entry which is preliminary data.</text>
</comment>
<evidence type="ECO:0000313" key="2">
    <source>
        <dbReference type="EMBL" id="MCR2807378.1"/>
    </source>
</evidence>
<dbReference type="RefSeq" id="WP_257451803.1">
    <property type="nucleotide sequence ID" value="NZ_JANIPJ010000026.1"/>
</dbReference>
<gene>
    <name evidence="2" type="ORF">NQZ67_26170</name>
</gene>
<evidence type="ECO:0000256" key="1">
    <source>
        <dbReference type="SAM" id="MobiDB-lite"/>
    </source>
</evidence>
<sequence>MKKRRQMVMVAPGKDVTLYIPSDTPPEVIRYLNRLKAEGVFSQGIMDILNEHILGRKAAAAAAEGFDSEAGSAPWDAWIDESAAAAMEEAPEPEPSAPDFAPEPPKPFSPEDIIRQATRNAGKLLG</sequence>